<reference evidence="1" key="1">
    <citation type="journal article" date="2014" name="Nat. Commun.">
        <title>The rainbow trout genome provides novel insights into evolution after whole-genome duplication in vertebrates.</title>
        <authorList>
            <person name="Berthelot C."/>
            <person name="Brunet F."/>
            <person name="Chalopin D."/>
            <person name="Juanchich A."/>
            <person name="Bernard M."/>
            <person name="Noel B."/>
            <person name="Bento P."/>
            <person name="Da Silva C."/>
            <person name="Labadie K."/>
            <person name="Alberti A."/>
            <person name="Aury J.M."/>
            <person name="Louis A."/>
            <person name="Dehais P."/>
            <person name="Bardou P."/>
            <person name="Montfort J."/>
            <person name="Klopp C."/>
            <person name="Cabau C."/>
            <person name="Gaspin C."/>
            <person name="Thorgaard G.H."/>
            <person name="Boussaha M."/>
            <person name="Quillet E."/>
            <person name="Guyomard R."/>
            <person name="Galiana D."/>
            <person name="Bobe J."/>
            <person name="Volff J.N."/>
            <person name="Genet C."/>
            <person name="Wincker P."/>
            <person name="Jaillon O."/>
            <person name="Roest Crollius H."/>
            <person name="Guiguen Y."/>
        </authorList>
    </citation>
    <scope>NUCLEOTIDE SEQUENCE [LARGE SCALE GENOMIC DNA]</scope>
</reference>
<reference evidence="1" key="2">
    <citation type="submission" date="2014-03" db="EMBL/GenBank/DDBJ databases">
        <authorList>
            <person name="Genoscope - CEA"/>
        </authorList>
    </citation>
    <scope>NUCLEOTIDE SEQUENCE</scope>
</reference>
<gene>
    <name evidence="1" type="ORF">GSONMT00060116001</name>
</gene>
<proteinExistence type="predicted"/>
<accession>A0A060Y6U1</accession>
<dbReference type="PaxDb" id="8022-A0A060Y6U1"/>
<dbReference type="EMBL" id="FR906584">
    <property type="protein sequence ID" value="CDQ84880.1"/>
    <property type="molecule type" value="Genomic_DNA"/>
</dbReference>
<dbReference type="Proteomes" id="UP000193380">
    <property type="component" value="Unassembled WGS sequence"/>
</dbReference>
<sequence length="105" mass="12010">MDVDLLKYINERLAKLDILDILREDINALCASLKFSQCQIDDLRKENTTLKGTVDSIHSKVEVVQRENKLLKESLLDVQCRSMRNNLIFSGIPENDNSRGCEDTV</sequence>
<dbReference type="Gene3D" id="1.20.5.340">
    <property type="match status" value="1"/>
</dbReference>
<name>A0A060Y6U1_ONCMY</name>
<evidence type="ECO:0000313" key="1">
    <source>
        <dbReference type="EMBL" id="CDQ84880.1"/>
    </source>
</evidence>
<evidence type="ECO:0000313" key="2">
    <source>
        <dbReference type="Proteomes" id="UP000193380"/>
    </source>
</evidence>
<protein>
    <submittedName>
        <fullName evidence="1">Uncharacterized protein</fullName>
    </submittedName>
</protein>
<organism evidence="1 2">
    <name type="scientific">Oncorhynchus mykiss</name>
    <name type="common">Rainbow trout</name>
    <name type="synonym">Salmo gairdneri</name>
    <dbReference type="NCBI Taxonomy" id="8022"/>
    <lineage>
        <taxon>Eukaryota</taxon>
        <taxon>Metazoa</taxon>
        <taxon>Chordata</taxon>
        <taxon>Craniata</taxon>
        <taxon>Vertebrata</taxon>
        <taxon>Euteleostomi</taxon>
        <taxon>Actinopterygii</taxon>
        <taxon>Neopterygii</taxon>
        <taxon>Teleostei</taxon>
        <taxon>Protacanthopterygii</taxon>
        <taxon>Salmoniformes</taxon>
        <taxon>Salmonidae</taxon>
        <taxon>Salmoninae</taxon>
        <taxon>Oncorhynchus</taxon>
    </lineage>
</organism>
<dbReference type="AlphaFoldDB" id="A0A060Y6U1"/>